<evidence type="ECO:0000313" key="2">
    <source>
        <dbReference type="Proteomes" id="UP001444661"/>
    </source>
</evidence>
<comment type="caution">
    <text evidence="1">The sequence shown here is derived from an EMBL/GenBank/DDBJ whole genome shotgun (WGS) entry which is preliminary data.</text>
</comment>
<sequence>MPSSSLSQVGGSCVKLRSDGGKRVKRLQQLEDWDSRKEHLKKWAGSVWRIGIEGSKNGDVIRKFRGASEESMGALPFGLGRFWGVYFGSQGPPRSAGASAWDRFSLHCSVRCFPPLAWALALAFGIGRPCSTSCTYYTTPYPSNCVAPAAGAERGWDSRSLSLILFLTGLHHPSSPLLASLKSQSHSFGGVTLNQDAKIQWRVPTATLASSTGAVPLPTYWGFSLGAADPGVVSHGRSTEYPNKNPRARNMACNFEVVVDRTRVWKAAALFGMYGILLHEGISSKLLRDGSDVH</sequence>
<dbReference type="EMBL" id="JAQQWK010000006">
    <property type="protein sequence ID" value="KAK8038743.1"/>
    <property type="molecule type" value="Genomic_DNA"/>
</dbReference>
<evidence type="ECO:0000313" key="1">
    <source>
        <dbReference type="EMBL" id="KAK8038743.1"/>
    </source>
</evidence>
<accession>A0ABR1SWQ3</accession>
<protein>
    <submittedName>
        <fullName evidence="1">Uncharacterized protein</fullName>
    </submittedName>
</protein>
<gene>
    <name evidence="1" type="ORF">PG993_007154</name>
</gene>
<dbReference type="Proteomes" id="UP001444661">
    <property type="component" value="Unassembled WGS sequence"/>
</dbReference>
<proteinExistence type="predicted"/>
<organism evidence="1 2">
    <name type="scientific">Apiospora rasikravindrae</name>
    <dbReference type="NCBI Taxonomy" id="990691"/>
    <lineage>
        <taxon>Eukaryota</taxon>
        <taxon>Fungi</taxon>
        <taxon>Dikarya</taxon>
        <taxon>Ascomycota</taxon>
        <taxon>Pezizomycotina</taxon>
        <taxon>Sordariomycetes</taxon>
        <taxon>Xylariomycetidae</taxon>
        <taxon>Amphisphaeriales</taxon>
        <taxon>Apiosporaceae</taxon>
        <taxon>Apiospora</taxon>
    </lineage>
</organism>
<keyword evidence="2" id="KW-1185">Reference proteome</keyword>
<name>A0ABR1SWQ3_9PEZI</name>
<reference evidence="1 2" key="1">
    <citation type="submission" date="2023-01" db="EMBL/GenBank/DDBJ databases">
        <title>Analysis of 21 Apiospora genomes using comparative genomics revels a genus with tremendous synthesis potential of carbohydrate active enzymes and secondary metabolites.</title>
        <authorList>
            <person name="Sorensen T."/>
        </authorList>
    </citation>
    <scope>NUCLEOTIDE SEQUENCE [LARGE SCALE GENOMIC DNA]</scope>
    <source>
        <strain evidence="1 2">CBS 33761</strain>
    </source>
</reference>